<evidence type="ECO:0000313" key="3">
    <source>
        <dbReference type="Proteomes" id="UP001596378"/>
    </source>
</evidence>
<keyword evidence="1" id="KW-0472">Membrane</keyword>
<evidence type="ECO:0000256" key="1">
    <source>
        <dbReference type="SAM" id="Phobius"/>
    </source>
</evidence>
<comment type="caution">
    <text evidence="2">The sequence shown here is derived from an EMBL/GenBank/DDBJ whole genome shotgun (WGS) entry which is preliminary data.</text>
</comment>
<evidence type="ECO:0000313" key="2">
    <source>
        <dbReference type="EMBL" id="MFC7150424.1"/>
    </source>
</evidence>
<gene>
    <name evidence="2" type="ORF">ACFQMJ_17985</name>
</gene>
<proteinExistence type="predicted"/>
<feature type="transmembrane region" description="Helical" evidence="1">
    <location>
        <begin position="46"/>
        <end position="66"/>
    </location>
</feature>
<dbReference type="EMBL" id="JBHTAI010000010">
    <property type="protein sequence ID" value="MFC7150424.1"/>
    <property type="molecule type" value="Genomic_DNA"/>
</dbReference>
<accession>A0ABW2FES0</accession>
<keyword evidence="1" id="KW-0812">Transmembrane</keyword>
<keyword evidence="1" id="KW-1133">Transmembrane helix</keyword>
<name>A0ABW2FES0_9BACL</name>
<keyword evidence="3" id="KW-1185">Reference proteome</keyword>
<protein>
    <recommendedName>
        <fullName evidence="4">VCBS repeat-containing protein</fullName>
    </recommendedName>
</protein>
<dbReference type="RefSeq" id="WP_378045611.1">
    <property type="nucleotide sequence ID" value="NZ_JBHMDN010000008.1"/>
</dbReference>
<evidence type="ECO:0008006" key="4">
    <source>
        <dbReference type="Google" id="ProtNLM"/>
    </source>
</evidence>
<organism evidence="2 3">
    <name type="scientific">Cohnella cellulosilytica</name>
    <dbReference type="NCBI Taxonomy" id="986710"/>
    <lineage>
        <taxon>Bacteria</taxon>
        <taxon>Bacillati</taxon>
        <taxon>Bacillota</taxon>
        <taxon>Bacilli</taxon>
        <taxon>Bacillales</taxon>
        <taxon>Paenibacillaceae</taxon>
        <taxon>Cohnella</taxon>
    </lineage>
</organism>
<sequence>MSGNSLSWEERVKQGLFREEKFTNEMKNTVLRAADRRVRRRFGKRIALLGTLLAFCAAAFLLLSHLSGDGADTYRTAGATGESFPLAFKPLEARILQQGETIYGGDPGILPGLSNTHSPLVNTGYAEQISLSDIDLIEQKEVPGFGTAFLYTLKEGTVLHDSIVTKDEALGLAVDGVSPAGTLYHYGTGHMYGLQMGMTRLFGQEVLKFNQPLCRTDGEGCAWYVKKDANGLSTFATFSSLAYERDLDGDGREEAIAVTHKQNQIYIFKEEQGRLLWASVRDALGAGAEDAISYDELQGTFELHGRETDGSLAVRTYRYGEDNRLAEVVK</sequence>
<reference evidence="3" key="1">
    <citation type="journal article" date="2019" name="Int. J. Syst. Evol. Microbiol.">
        <title>The Global Catalogue of Microorganisms (GCM) 10K type strain sequencing project: providing services to taxonomists for standard genome sequencing and annotation.</title>
        <authorList>
            <consortium name="The Broad Institute Genomics Platform"/>
            <consortium name="The Broad Institute Genome Sequencing Center for Infectious Disease"/>
            <person name="Wu L."/>
            <person name="Ma J."/>
        </authorList>
    </citation>
    <scope>NUCLEOTIDE SEQUENCE [LARGE SCALE GENOMIC DNA]</scope>
    <source>
        <strain evidence="3">KCTC 12907</strain>
    </source>
</reference>
<dbReference type="Proteomes" id="UP001596378">
    <property type="component" value="Unassembled WGS sequence"/>
</dbReference>